<keyword evidence="4" id="KW-1185">Reference proteome</keyword>
<evidence type="ECO:0000259" key="2">
    <source>
        <dbReference type="Pfam" id="PF15084"/>
    </source>
</evidence>
<gene>
    <name evidence="3" type="ORF">CVLEPA_LOCUS27673</name>
</gene>
<dbReference type="PANTHER" id="PTHR33667">
    <property type="entry name" value="SI:DKEY-57N24.6"/>
    <property type="match status" value="1"/>
</dbReference>
<evidence type="ECO:0000313" key="4">
    <source>
        <dbReference type="Proteomes" id="UP001642483"/>
    </source>
</evidence>
<feature type="compositionally biased region" description="Basic and acidic residues" evidence="1">
    <location>
        <begin position="235"/>
        <end position="254"/>
    </location>
</feature>
<feature type="compositionally biased region" description="Low complexity" evidence="1">
    <location>
        <begin position="25"/>
        <end position="35"/>
    </location>
</feature>
<protein>
    <recommendedName>
        <fullName evidence="2">DUF4550 domain-containing protein</fullName>
    </recommendedName>
</protein>
<dbReference type="PANTHER" id="PTHR33667:SF7">
    <property type="entry name" value="RIKEN CDNA 1810020O05 GENE"/>
    <property type="match status" value="1"/>
</dbReference>
<accession>A0ABP0GRH8</accession>
<name>A0ABP0GRH8_CLALP</name>
<dbReference type="EMBL" id="CAWYQH010000141">
    <property type="protein sequence ID" value="CAK8694292.1"/>
    <property type="molecule type" value="Genomic_DNA"/>
</dbReference>
<feature type="compositionally biased region" description="Basic and acidic residues" evidence="1">
    <location>
        <begin position="1"/>
        <end position="21"/>
    </location>
</feature>
<feature type="region of interest" description="Disordered" evidence="1">
    <location>
        <begin position="226"/>
        <end position="254"/>
    </location>
</feature>
<feature type="domain" description="DUF4550" evidence="2">
    <location>
        <begin position="94"/>
        <end position="187"/>
    </location>
</feature>
<sequence>MAENLDGKLSDGEESPEEKTPRVPSFSGSRKSSAKSVKSTLKDVVDDFNEESHIVTLTITVAVAYPKPDDDHSKLMEELVRRNKRTVEAPRASQYFHCEYTMAPKHDRTLTDVVTYGVAAKVFTETDYRVVKTWDDGKNLWVAWMHRHEVEITPSNVTSLYNHVVDLKIWDTKDKVSVKARTDRPKAFRLPSVCEVTFPGKGVYGIVARQSSSWLSVQPRNSVEDVDKIPGLSASKEEQNMEEKERRKVKKEETSVLRVRSSLGRLAGINASDEEKKRINELKRQQAKLQKELMKNKKSISTKGGVNEPKPEQASALKENRELEADDTPVNPSEKKNRAAETKNAAVSARTKPTSIMVKLEGLFAGVKSVTSRLVDPNGSVLDGLVTVSVNGPLLPEELDRSLNPMVINLRAVKDLPKTPIPYRKLAEICKPVYCKYAFLGNPAHVTAGRSHGKDVFFEDTHVILLGRLNEGEIRGFIQSNSLQVEVHDRDQKGKTENGSASLFGEERFDNKLSNVGVISAKRTTQNAFQSRNKAYDPFGVAKISLTDILRGCTSLNLQASVNPCPIPDVLKDPPGGTDMPLVGVVGAVDRPERPPQPPGHYIQAGTTLKLKITLRYPFVSKENVPRLLPPARQTCPFSRVIYYFSYKNKELLHRLEDFVTRTNATALKLDHFEKNIMDAALSTYKLTSEQKRSRTLDIITGFHVIDGNLHLMVLEGLREGAMQGLLDQVQRTESEDPSDVVVHLYDTSMSFSHRLYASLDVDLCRIRLHQSIPEIMSQPLLYVRDVIPRASFDCLVKIQQITKLGRLRDVIHSDLFPTSEMVISMSREFGIPLTYDDFEQLQKTQPQKDVEVCEPEVLPEPEMSRKWTPISYTNPAYDSMLKKRHKEVVKLNHITTNILAVQEAGKRRRPLHPTIRSLTADVAAHNYSTQTLNTTELAKDMLRDVLRKEDPNARYAYHPVYNSAMLVPVNVDAYHKEQDEAARRAWRTADGFSYPGMRNSQTCNEHPLKPDDSRISDLKLRFRDNVLHKNILEPTTQRDRMKWDERHRDMELYKKPGSHFGDSPPVTIHLAGYLKKLEEQQHKRAEVERWRSRVIVDDPRMNFHRVLPATEQTNSSNQLDRLTSLLKNEPKKLSLKRPPAPSIPPLSVVLNQSVDTASREKGVKLPPAFDESREKHHGFAPGPFDEKGWTLEINKIPIKDEEHGRFAKIHGHDMNRYHKERTLLSIHRPINPLTDEEKKTHLFQIPSIPEKHSEKMVKEEVPKDAEFGEGPHEKSEYRHKFIPHESGPRLREIYPRHTFEGIAPLDKDGKPVNRDASIHLLAADKNLIEQLEMNNKKILESARSKPGSTLQNEASVEIAPQSATPMPVQVA</sequence>
<proteinExistence type="predicted"/>
<reference evidence="3 4" key="1">
    <citation type="submission" date="2024-02" db="EMBL/GenBank/DDBJ databases">
        <authorList>
            <person name="Daric V."/>
            <person name="Darras S."/>
        </authorList>
    </citation>
    <scope>NUCLEOTIDE SEQUENCE [LARGE SCALE GENOMIC DNA]</scope>
</reference>
<organism evidence="3 4">
    <name type="scientific">Clavelina lepadiformis</name>
    <name type="common">Light-bulb sea squirt</name>
    <name type="synonym">Ascidia lepadiformis</name>
    <dbReference type="NCBI Taxonomy" id="159417"/>
    <lineage>
        <taxon>Eukaryota</taxon>
        <taxon>Metazoa</taxon>
        <taxon>Chordata</taxon>
        <taxon>Tunicata</taxon>
        <taxon>Ascidiacea</taxon>
        <taxon>Aplousobranchia</taxon>
        <taxon>Clavelinidae</taxon>
        <taxon>Clavelina</taxon>
    </lineage>
</organism>
<dbReference type="InterPro" id="IPR027876">
    <property type="entry name" value="DUF4550"/>
</dbReference>
<feature type="region of interest" description="Disordered" evidence="1">
    <location>
        <begin position="296"/>
        <end position="349"/>
    </location>
</feature>
<comment type="caution">
    <text evidence="3">The sequence shown here is derived from an EMBL/GenBank/DDBJ whole genome shotgun (WGS) entry which is preliminary data.</text>
</comment>
<dbReference type="Proteomes" id="UP001642483">
    <property type="component" value="Unassembled WGS sequence"/>
</dbReference>
<evidence type="ECO:0000313" key="3">
    <source>
        <dbReference type="EMBL" id="CAK8694292.1"/>
    </source>
</evidence>
<feature type="region of interest" description="Disordered" evidence="1">
    <location>
        <begin position="1"/>
        <end position="35"/>
    </location>
</feature>
<evidence type="ECO:0000256" key="1">
    <source>
        <dbReference type="SAM" id="MobiDB-lite"/>
    </source>
</evidence>
<feature type="region of interest" description="Disordered" evidence="1">
    <location>
        <begin position="1340"/>
        <end position="1372"/>
    </location>
</feature>
<dbReference type="Pfam" id="PF15084">
    <property type="entry name" value="DUF4550"/>
    <property type="match status" value="1"/>
</dbReference>